<dbReference type="EMBL" id="JACIDT010000009">
    <property type="protein sequence ID" value="MBB3926912.1"/>
    <property type="molecule type" value="Genomic_DNA"/>
</dbReference>
<dbReference type="InterPro" id="IPR057326">
    <property type="entry name" value="KR_dom"/>
</dbReference>
<dbReference type="Proteomes" id="UP000571950">
    <property type="component" value="Unassembled WGS sequence"/>
</dbReference>
<dbReference type="InterPro" id="IPR020904">
    <property type="entry name" value="Sc_DH/Rdtase_CS"/>
</dbReference>
<organism evidence="4 5">
    <name type="scientific">Sphingobium jiangsuense</name>
    <dbReference type="NCBI Taxonomy" id="870476"/>
    <lineage>
        <taxon>Bacteria</taxon>
        <taxon>Pseudomonadati</taxon>
        <taxon>Pseudomonadota</taxon>
        <taxon>Alphaproteobacteria</taxon>
        <taxon>Sphingomonadales</taxon>
        <taxon>Sphingomonadaceae</taxon>
        <taxon>Sphingobium</taxon>
    </lineage>
</organism>
<dbReference type="AlphaFoldDB" id="A0A7W6BKV3"/>
<dbReference type="NCBIfam" id="NF005893">
    <property type="entry name" value="PRK07856.1"/>
    <property type="match status" value="1"/>
</dbReference>
<reference evidence="4 5" key="1">
    <citation type="submission" date="2020-08" db="EMBL/GenBank/DDBJ databases">
        <title>Genomic Encyclopedia of Type Strains, Phase IV (KMG-IV): sequencing the most valuable type-strain genomes for metagenomic binning, comparative biology and taxonomic classification.</title>
        <authorList>
            <person name="Goeker M."/>
        </authorList>
    </citation>
    <scope>NUCLEOTIDE SEQUENCE [LARGE SCALE GENOMIC DNA]</scope>
    <source>
        <strain evidence="4 5">DSM 26189</strain>
    </source>
</reference>
<dbReference type="PANTHER" id="PTHR42760">
    <property type="entry name" value="SHORT-CHAIN DEHYDROGENASES/REDUCTASES FAMILY MEMBER"/>
    <property type="match status" value="1"/>
</dbReference>
<dbReference type="CDD" id="cd05233">
    <property type="entry name" value="SDR_c"/>
    <property type="match status" value="1"/>
</dbReference>
<evidence type="ECO:0000313" key="5">
    <source>
        <dbReference type="Proteomes" id="UP000571950"/>
    </source>
</evidence>
<dbReference type="GO" id="GO:0016616">
    <property type="term" value="F:oxidoreductase activity, acting on the CH-OH group of donors, NAD or NADP as acceptor"/>
    <property type="evidence" value="ECO:0007669"/>
    <property type="project" value="TreeGrafter"/>
</dbReference>
<name>A0A7W6BKV3_9SPHN</name>
<proteinExistence type="inferred from homology"/>
<accession>A0A7W6BKV3</accession>
<comment type="caution">
    <text evidence="4">The sequence shown here is derived from an EMBL/GenBank/DDBJ whole genome shotgun (WGS) entry which is preliminary data.</text>
</comment>
<evidence type="ECO:0000313" key="4">
    <source>
        <dbReference type="EMBL" id="MBB3926912.1"/>
    </source>
</evidence>
<dbReference type="InterPro" id="IPR036291">
    <property type="entry name" value="NAD(P)-bd_dom_sf"/>
</dbReference>
<dbReference type="PANTHER" id="PTHR42760:SF135">
    <property type="entry name" value="BLL7886 PROTEIN"/>
    <property type="match status" value="1"/>
</dbReference>
<dbReference type="Pfam" id="PF13561">
    <property type="entry name" value="adh_short_C2"/>
    <property type="match status" value="1"/>
</dbReference>
<dbReference type="InterPro" id="IPR002347">
    <property type="entry name" value="SDR_fam"/>
</dbReference>
<evidence type="ECO:0000259" key="3">
    <source>
        <dbReference type="SMART" id="SM00822"/>
    </source>
</evidence>
<keyword evidence="5" id="KW-1185">Reference proteome</keyword>
<dbReference type="SMART" id="SM00822">
    <property type="entry name" value="PKS_KR"/>
    <property type="match status" value="1"/>
</dbReference>
<sequence length="257" mass="26386">MVEGRDRVAVVTGGTRGIGAAIVRHLLGQGYRVATCGRSAPEAPIAADGREADFDACDIRDAEAVGRWIAAVAARHGRIDLVVNNAGGSPPADAATASPRFSERILHLNLLAPLHVSQAALPHLRAVGGSIVNIASVSAVRPSPGTAVYGAAKAGLVSLTTSLAQEWGPQVRVNAIIVGLIETETAEMTYGTGQAQQRIAASLPLRRMGRGEDVAEAVAFLASPAAAYISGARLEVHGGGERPLFLEIVKENAGAVG</sequence>
<dbReference type="SUPFAM" id="SSF51735">
    <property type="entry name" value="NAD(P)-binding Rossmann-fold domains"/>
    <property type="match status" value="1"/>
</dbReference>
<gene>
    <name evidence="4" type="ORF">GGR43_002635</name>
</gene>
<comment type="catalytic activity">
    <reaction evidence="2">
        <text>2,5-dichlorocyclohexa-2,5-dien-1,4-diol + NAD(+) = 2,5-dichlorohydroquinone + NADH + H(+)</text>
        <dbReference type="Rhea" id="RHEA:15741"/>
        <dbReference type="ChEBI" id="CHEBI:15378"/>
        <dbReference type="ChEBI" id="CHEBI:27545"/>
        <dbReference type="ChEBI" id="CHEBI:28975"/>
        <dbReference type="ChEBI" id="CHEBI:57540"/>
        <dbReference type="ChEBI" id="CHEBI:57945"/>
    </reaction>
</comment>
<evidence type="ECO:0000256" key="2">
    <source>
        <dbReference type="ARBA" id="ARBA00051383"/>
    </source>
</evidence>
<comment type="similarity">
    <text evidence="1">Belongs to the short-chain dehydrogenases/reductases (SDR) family.</text>
</comment>
<protein>
    <submittedName>
        <fullName evidence="4">NAD(P)-dependent dehydrogenase (Short-subunit alcohol dehydrogenase family)</fullName>
    </submittedName>
</protein>
<dbReference type="Gene3D" id="3.40.50.720">
    <property type="entry name" value="NAD(P)-binding Rossmann-like Domain"/>
    <property type="match status" value="1"/>
</dbReference>
<dbReference type="PRINTS" id="PR00080">
    <property type="entry name" value="SDRFAMILY"/>
</dbReference>
<dbReference type="FunFam" id="3.40.50.720:FF:000084">
    <property type="entry name" value="Short-chain dehydrogenase reductase"/>
    <property type="match status" value="1"/>
</dbReference>
<feature type="domain" description="Ketoreductase" evidence="3">
    <location>
        <begin position="7"/>
        <end position="184"/>
    </location>
</feature>
<dbReference type="GO" id="GO:0030497">
    <property type="term" value="P:fatty acid elongation"/>
    <property type="evidence" value="ECO:0007669"/>
    <property type="project" value="TreeGrafter"/>
</dbReference>
<dbReference type="RefSeq" id="WP_188072426.1">
    <property type="nucleotide sequence ID" value="NZ_BSPS01000104.1"/>
</dbReference>
<evidence type="ECO:0000256" key="1">
    <source>
        <dbReference type="ARBA" id="ARBA00006484"/>
    </source>
</evidence>
<dbReference type="PROSITE" id="PS00061">
    <property type="entry name" value="ADH_SHORT"/>
    <property type="match status" value="1"/>
</dbReference>
<dbReference type="PRINTS" id="PR00081">
    <property type="entry name" value="GDHRDH"/>
</dbReference>